<reference evidence="2 3" key="1">
    <citation type="submission" date="2014-10" db="EMBL/GenBank/DDBJ databases">
        <title>Draft genome of the hookworm Ancylostoma caninum.</title>
        <authorList>
            <person name="Mitreva M."/>
        </authorList>
    </citation>
    <scope>NUCLEOTIDE SEQUENCE [LARGE SCALE GENOMIC DNA]</scope>
    <source>
        <strain evidence="2 3">Baltimore</strain>
    </source>
</reference>
<dbReference type="AlphaFoldDB" id="A0A368FXT2"/>
<dbReference type="Proteomes" id="UP000252519">
    <property type="component" value="Unassembled WGS sequence"/>
</dbReference>
<name>A0A368FXT2_ANCCA</name>
<gene>
    <name evidence="2" type="ORF">ANCCAN_17117</name>
</gene>
<accession>A0A368FXT2</accession>
<protein>
    <submittedName>
        <fullName evidence="2">Uncharacterized protein</fullName>
    </submittedName>
</protein>
<organism evidence="2 3">
    <name type="scientific">Ancylostoma caninum</name>
    <name type="common">Dog hookworm</name>
    <dbReference type="NCBI Taxonomy" id="29170"/>
    <lineage>
        <taxon>Eukaryota</taxon>
        <taxon>Metazoa</taxon>
        <taxon>Ecdysozoa</taxon>
        <taxon>Nematoda</taxon>
        <taxon>Chromadorea</taxon>
        <taxon>Rhabditida</taxon>
        <taxon>Rhabditina</taxon>
        <taxon>Rhabditomorpha</taxon>
        <taxon>Strongyloidea</taxon>
        <taxon>Ancylostomatidae</taxon>
        <taxon>Ancylostomatinae</taxon>
        <taxon>Ancylostoma</taxon>
    </lineage>
</organism>
<evidence type="ECO:0000256" key="1">
    <source>
        <dbReference type="SAM" id="MobiDB-lite"/>
    </source>
</evidence>
<feature type="region of interest" description="Disordered" evidence="1">
    <location>
        <begin position="37"/>
        <end position="62"/>
    </location>
</feature>
<evidence type="ECO:0000313" key="2">
    <source>
        <dbReference type="EMBL" id="RCN36996.1"/>
    </source>
</evidence>
<evidence type="ECO:0000313" key="3">
    <source>
        <dbReference type="Proteomes" id="UP000252519"/>
    </source>
</evidence>
<sequence length="62" mass="7025">MHHPAKSHDFTKTYPARLRLGFGGEFRRANQLVFEESGRKYGRYRASASSNPGRSDGREPVS</sequence>
<dbReference type="EMBL" id="JOJR01000507">
    <property type="protein sequence ID" value="RCN36996.1"/>
    <property type="molecule type" value="Genomic_DNA"/>
</dbReference>
<keyword evidence="3" id="KW-1185">Reference proteome</keyword>
<proteinExistence type="predicted"/>
<comment type="caution">
    <text evidence="2">The sequence shown here is derived from an EMBL/GenBank/DDBJ whole genome shotgun (WGS) entry which is preliminary data.</text>
</comment>